<evidence type="ECO:0000313" key="1">
    <source>
        <dbReference type="EMBL" id="MCI91822.1"/>
    </source>
</evidence>
<evidence type="ECO:0000313" key="2">
    <source>
        <dbReference type="Proteomes" id="UP000265520"/>
    </source>
</evidence>
<dbReference type="AlphaFoldDB" id="A0A392VWH5"/>
<comment type="caution">
    <text evidence="1">The sequence shown here is derived from an EMBL/GenBank/DDBJ whole genome shotgun (WGS) entry which is preliminary data.</text>
</comment>
<sequence length="43" mass="4794">MGAEERYGGKVIWVVPALDFAEKKESRGEVRHCSSSATVLWTL</sequence>
<protein>
    <submittedName>
        <fullName evidence="1">Uncharacterized protein</fullName>
    </submittedName>
</protein>
<proteinExistence type="predicted"/>
<accession>A0A392VWH5</accession>
<keyword evidence="2" id="KW-1185">Reference proteome</keyword>
<dbReference type="Proteomes" id="UP000265520">
    <property type="component" value="Unassembled WGS sequence"/>
</dbReference>
<dbReference type="EMBL" id="LXQA011283056">
    <property type="protein sequence ID" value="MCI91822.1"/>
    <property type="molecule type" value="Genomic_DNA"/>
</dbReference>
<organism evidence="1 2">
    <name type="scientific">Trifolium medium</name>
    <dbReference type="NCBI Taxonomy" id="97028"/>
    <lineage>
        <taxon>Eukaryota</taxon>
        <taxon>Viridiplantae</taxon>
        <taxon>Streptophyta</taxon>
        <taxon>Embryophyta</taxon>
        <taxon>Tracheophyta</taxon>
        <taxon>Spermatophyta</taxon>
        <taxon>Magnoliopsida</taxon>
        <taxon>eudicotyledons</taxon>
        <taxon>Gunneridae</taxon>
        <taxon>Pentapetalae</taxon>
        <taxon>rosids</taxon>
        <taxon>fabids</taxon>
        <taxon>Fabales</taxon>
        <taxon>Fabaceae</taxon>
        <taxon>Papilionoideae</taxon>
        <taxon>50 kb inversion clade</taxon>
        <taxon>NPAAA clade</taxon>
        <taxon>Hologalegina</taxon>
        <taxon>IRL clade</taxon>
        <taxon>Trifolieae</taxon>
        <taxon>Trifolium</taxon>
    </lineage>
</organism>
<name>A0A392VWH5_9FABA</name>
<reference evidence="1 2" key="1">
    <citation type="journal article" date="2018" name="Front. Plant Sci.">
        <title>Red Clover (Trifolium pratense) and Zigzag Clover (T. medium) - A Picture of Genomic Similarities and Differences.</title>
        <authorList>
            <person name="Dluhosova J."/>
            <person name="Istvanek J."/>
            <person name="Nedelnik J."/>
            <person name="Repkova J."/>
        </authorList>
    </citation>
    <scope>NUCLEOTIDE SEQUENCE [LARGE SCALE GENOMIC DNA]</scope>
    <source>
        <strain evidence="2">cv. 10/8</strain>
        <tissue evidence="1">Leaf</tissue>
    </source>
</reference>